<dbReference type="EMBL" id="PGOL01000656">
    <property type="protein sequence ID" value="PKI66851.1"/>
    <property type="molecule type" value="Genomic_DNA"/>
</dbReference>
<comment type="caution">
    <text evidence="2">The sequence shown here is derived from an EMBL/GenBank/DDBJ whole genome shotgun (WGS) entry which is preliminary data.</text>
</comment>
<dbReference type="Proteomes" id="UP000233551">
    <property type="component" value="Unassembled WGS sequence"/>
</dbReference>
<reference evidence="2 3" key="1">
    <citation type="submission" date="2017-11" db="EMBL/GenBank/DDBJ databases">
        <title>De-novo sequencing of pomegranate (Punica granatum L.) genome.</title>
        <authorList>
            <person name="Akparov Z."/>
            <person name="Amiraslanov A."/>
            <person name="Hajiyeva S."/>
            <person name="Abbasov M."/>
            <person name="Kaur K."/>
            <person name="Hamwieh A."/>
            <person name="Solovyev V."/>
            <person name="Salamov A."/>
            <person name="Braich B."/>
            <person name="Kosarev P."/>
            <person name="Mahmoud A."/>
            <person name="Hajiyev E."/>
            <person name="Babayeva S."/>
            <person name="Izzatullayeva V."/>
            <person name="Mammadov A."/>
            <person name="Mammadov A."/>
            <person name="Sharifova S."/>
            <person name="Ojaghi J."/>
            <person name="Eynullazada K."/>
            <person name="Bayramov B."/>
            <person name="Abdulazimova A."/>
            <person name="Shahmuradov I."/>
        </authorList>
    </citation>
    <scope>NUCLEOTIDE SEQUENCE [LARGE SCALE GENOMIC DNA]</scope>
    <source>
        <strain evidence="3">cv. AG2017</strain>
        <tissue evidence="2">Leaf</tissue>
    </source>
</reference>
<proteinExistence type="predicted"/>
<accession>A0A2I0KEB3</accession>
<feature type="region of interest" description="Disordered" evidence="1">
    <location>
        <begin position="23"/>
        <end position="44"/>
    </location>
</feature>
<evidence type="ECO:0000256" key="1">
    <source>
        <dbReference type="SAM" id="MobiDB-lite"/>
    </source>
</evidence>
<dbReference type="AlphaFoldDB" id="A0A2I0KEB3"/>
<organism evidence="2 3">
    <name type="scientific">Punica granatum</name>
    <name type="common">Pomegranate</name>
    <dbReference type="NCBI Taxonomy" id="22663"/>
    <lineage>
        <taxon>Eukaryota</taxon>
        <taxon>Viridiplantae</taxon>
        <taxon>Streptophyta</taxon>
        <taxon>Embryophyta</taxon>
        <taxon>Tracheophyta</taxon>
        <taxon>Spermatophyta</taxon>
        <taxon>Magnoliopsida</taxon>
        <taxon>eudicotyledons</taxon>
        <taxon>Gunneridae</taxon>
        <taxon>Pentapetalae</taxon>
        <taxon>rosids</taxon>
        <taxon>malvids</taxon>
        <taxon>Myrtales</taxon>
        <taxon>Lythraceae</taxon>
        <taxon>Punica</taxon>
    </lineage>
</organism>
<feature type="region of interest" description="Disordered" evidence="1">
    <location>
        <begin position="90"/>
        <end position="114"/>
    </location>
</feature>
<gene>
    <name evidence="2" type="ORF">CRG98_012717</name>
</gene>
<evidence type="ECO:0000313" key="2">
    <source>
        <dbReference type="EMBL" id="PKI66851.1"/>
    </source>
</evidence>
<keyword evidence="3" id="KW-1185">Reference proteome</keyword>
<name>A0A2I0KEB3_PUNGR</name>
<sequence>MSKALGAIQLSLLNNVLREDKRHLKERQGGHDLEGVAEEGDRSTMKATVKAKLRGRGLVAGASQGIESRFVGTAMRKVILERLSKVKRQTRRAFGECSSNKGNLRRRRYSDSNR</sequence>
<evidence type="ECO:0000313" key="3">
    <source>
        <dbReference type="Proteomes" id="UP000233551"/>
    </source>
</evidence>
<protein>
    <submittedName>
        <fullName evidence="2">Uncharacterized protein</fullName>
    </submittedName>
</protein>